<protein>
    <submittedName>
        <fullName evidence="1">Uncharacterized protein</fullName>
    </submittedName>
</protein>
<dbReference type="EMBL" id="JACXVP010000002">
    <property type="protein sequence ID" value="KAG5625453.1"/>
    <property type="molecule type" value="Genomic_DNA"/>
</dbReference>
<name>A0A9J6ALD3_SOLCO</name>
<sequence>MLHRIGRQNPLLDPCDQYFTALQTIVKVNHNFYLEQCPVAVLIVHITNKTNIEMQKTPVIYPGHPEAKRMFERTMNQPFIQLQPGSMSKKISTKASQEDMIWLVRGPARTTTSISCANGDTSLATSGTEKNRIHQTKAHVITSSTRGEGLRESISRPGGERLRGVGERSLRTRLSGLPFVGDKLLRGDSFL</sequence>
<dbReference type="AlphaFoldDB" id="A0A9J6ALD3"/>
<evidence type="ECO:0000313" key="2">
    <source>
        <dbReference type="Proteomes" id="UP000824120"/>
    </source>
</evidence>
<evidence type="ECO:0000313" key="1">
    <source>
        <dbReference type="EMBL" id="KAG5625453.1"/>
    </source>
</evidence>
<reference evidence="1 2" key="1">
    <citation type="submission" date="2020-09" db="EMBL/GenBank/DDBJ databases">
        <title>De no assembly of potato wild relative species, Solanum commersonii.</title>
        <authorList>
            <person name="Cho K."/>
        </authorList>
    </citation>
    <scope>NUCLEOTIDE SEQUENCE [LARGE SCALE GENOMIC DNA]</scope>
    <source>
        <strain evidence="1">LZ3.2</strain>
        <tissue evidence="1">Leaf</tissue>
    </source>
</reference>
<dbReference type="Proteomes" id="UP000824120">
    <property type="component" value="Chromosome 2"/>
</dbReference>
<keyword evidence="2" id="KW-1185">Reference proteome</keyword>
<accession>A0A9J6ALD3</accession>
<gene>
    <name evidence="1" type="ORF">H5410_010671</name>
</gene>
<comment type="caution">
    <text evidence="1">The sequence shown here is derived from an EMBL/GenBank/DDBJ whole genome shotgun (WGS) entry which is preliminary data.</text>
</comment>
<proteinExistence type="predicted"/>
<organism evidence="1 2">
    <name type="scientific">Solanum commersonii</name>
    <name type="common">Commerson's wild potato</name>
    <name type="synonym">Commerson's nightshade</name>
    <dbReference type="NCBI Taxonomy" id="4109"/>
    <lineage>
        <taxon>Eukaryota</taxon>
        <taxon>Viridiplantae</taxon>
        <taxon>Streptophyta</taxon>
        <taxon>Embryophyta</taxon>
        <taxon>Tracheophyta</taxon>
        <taxon>Spermatophyta</taxon>
        <taxon>Magnoliopsida</taxon>
        <taxon>eudicotyledons</taxon>
        <taxon>Gunneridae</taxon>
        <taxon>Pentapetalae</taxon>
        <taxon>asterids</taxon>
        <taxon>lamiids</taxon>
        <taxon>Solanales</taxon>
        <taxon>Solanaceae</taxon>
        <taxon>Solanoideae</taxon>
        <taxon>Solaneae</taxon>
        <taxon>Solanum</taxon>
    </lineage>
</organism>